<keyword evidence="5" id="KW-1185">Reference proteome</keyword>
<feature type="DNA-binding region" description="H-T-H motif" evidence="2">
    <location>
        <begin position="37"/>
        <end position="56"/>
    </location>
</feature>
<name>A0A7I7SLE6_9MYCO</name>
<accession>A0A7I7SLE6</accession>
<protein>
    <submittedName>
        <fullName evidence="4">Transcriptional regulator</fullName>
    </submittedName>
</protein>
<evidence type="ECO:0000313" key="5">
    <source>
        <dbReference type="Proteomes" id="UP000466445"/>
    </source>
</evidence>
<dbReference type="RefSeq" id="WP_163701648.1">
    <property type="nucleotide sequence ID" value="NZ_AP022595.1"/>
</dbReference>
<dbReference type="InterPro" id="IPR001647">
    <property type="entry name" value="HTH_TetR"/>
</dbReference>
<proteinExistence type="predicted"/>
<gene>
    <name evidence="4" type="ORF">MSAR_07240</name>
</gene>
<evidence type="ECO:0000313" key="4">
    <source>
        <dbReference type="EMBL" id="BBY57588.1"/>
    </source>
</evidence>
<dbReference type="SUPFAM" id="SSF46689">
    <property type="entry name" value="Homeodomain-like"/>
    <property type="match status" value="1"/>
</dbReference>
<dbReference type="Proteomes" id="UP000466445">
    <property type="component" value="Chromosome"/>
</dbReference>
<dbReference type="PROSITE" id="PS50977">
    <property type="entry name" value="HTH_TETR_2"/>
    <property type="match status" value="1"/>
</dbReference>
<feature type="domain" description="HTH tetR-type" evidence="3">
    <location>
        <begin position="14"/>
        <end position="74"/>
    </location>
</feature>
<dbReference type="Pfam" id="PF00440">
    <property type="entry name" value="TetR_N"/>
    <property type="match status" value="1"/>
</dbReference>
<reference evidence="4 5" key="1">
    <citation type="journal article" date="2019" name="Emerg. Microbes Infect.">
        <title>Comprehensive subspecies identification of 175 nontuberculous mycobacteria species based on 7547 genomic profiles.</title>
        <authorList>
            <person name="Matsumoto Y."/>
            <person name="Kinjo T."/>
            <person name="Motooka D."/>
            <person name="Nabeya D."/>
            <person name="Jung N."/>
            <person name="Uechi K."/>
            <person name="Horii T."/>
            <person name="Iida T."/>
            <person name="Fujita J."/>
            <person name="Nakamura S."/>
        </authorList>
    </citation>
    <scope>NUCLEOTIDE SEQUENCE [LARGE SCALE GENOMIC DNA]</scope>
    <source>
        <strain evidence="4 5">JCM 30395</strain>
    </source>
</reference>
<dbReference type="KEGG" id="msar:MSAR_07240"/>
<dbReference type="Gene3D" id="1.10.357.10">
    <property type="entry name" value="Tetracycline Repressor, domain 2"/>
    <property type="match status" value="1"/>
</dbReference>
<dbReference type="PANTHER" id="PTHR30055:SF200">
    <property type="entry name" value="HTH-TYPE TRANSCRIPTIONAL REPRESSOR BDCR"/>
    <property type="match status" value="1"/>
</dbReference>
<evidence type="ECO:0000256" key="1">
    <source>
        <dbReference type="ARBA" id="ARBA00023125"/>
    </source>
</evidence>
<dbReference type="InterPro" id="IPR009057">
    <property type="entry name" value="Homeodomain-like_sf"/>
</dbReference>
<dbReference type="GO" id="GO:0000976">
    <property type="term" value="F:transcription cis-regulatory region binding"/>
    <property type="evidence" value="ECO:0007669"/>
    <property type="project" value="TreeGrafter"/>
</dbReference>
<dbReference type="PANTHER" id="PTHR30055">
    <property type="entry name" value="HTH-TYPE TRANSCRIPTIONAL REGULATOR RUTR"/>
    <property type="match status" value="1"/>
</dbReference>
<dbReference type="GO" id="GO:0003700">
    <property type="term" value="F:DNA-binding transcription factor activity"/>
    <property type="evidence" value="ECO:0007669"/>
    <property type="project" value="TreeGrafter"/>
</dbReference>
<evidence type="ECO:0000259" key="3">
    <source>
        <dbReference type="PROSITE" id="PS50977"/>
    </source>
</evidence>
<organism evidence="4 5">
    <name type="scientific">Mycolicibacterium sarraceniae</name>
    <dbReference type="NCBI Taxonomy" id="1534348"/>
    <lineage>
        <taxon>Bacteria</taxon>
        <taxon>Bacillati</taxon>
        <taxon>Actinomycetota</taxon>
        <taxon>Actinomycetes</taxon>
        <taxon>Mycobacteriales</taxon>
        <taxon>Mycobacteriaceae</taxon>
        <taxon>Mycolicibacterium</taxon>
    </lineage>
</organism>
<dbReference type="AlphaFoldDB" id="A0A7I7SLE6"/>
<sequence length="188" mass="20224">MAHGDWVIGGDRSTAAANRIYAAATELVVRDGLDALDIDTVAAKVHCSRATVYRHAGGKAQIRDAVLTRLAAGIVQKVRDAVDGLTGSDRVLVAITVALQLIRSDPLRRLMFSAGNLPDVKELHSSPVLAHLAAELTGITDDDPQAAQWIVRIVVSLAYSPIANVRDERAVLERFVAPAFDRNPRDTD</sequence>
<dbReference type="InterPro" id="IPR050109">
    <property type="entry name" value="HTH-type_TetR-like_transc_reg"/>
</dbReference>
<keyword evidence="1 2" id="KW-0238">DNA-binding</keyword>
<dbReference type="EMBL" id="AP022595">
    <property type="protein sequence ID" value="BBY57588.1"/>
    <property type="molecule type" value="Genomic_DNA"/>
</dbReference>
<evidence type="ECO:0000256" key="2">
    <source>
        <dbReference type="PROSITE-ProRule" id="PRU00335"/>
    </source>
</evidence>